<evidence type="ECO:0000313" key="8">
    <source>
        <dbReference type="EMBL" id="EON69262.1"/>
    </source>
</evidence>
<dbReference type="GO" id="GO:0005634">
    <property type="term" value="C:nucleus"/>
    <property type="evidence" value="ECO:0007669"/>
    <property type="project" value="UniProtKB-SubCell"/>
</dbReference>
<dbReference type="Proteomes" id="UP000016924">
    <property type="component" value="Unassembled WGS sequence"/>
</dbReference>
<accession>R7Z512</accession>
<keyword evidence="9" id="KW-1185">Reference proteome</keyword>
<evidence type="ECO:0000256" key="2">
    <source>
        <dbReference type="ARBA" id="ARBA00022723"/>
    </source>
</evidence>
<evidence type="ECO:0000256" key="7">
    <source>
        <dbReference type="ARBA" id="ARBA00023242"/>
    </source>
</evidence>
<keyword evidence="3" id="KW-0862">Zinc</keyword>
<dbReference type="PANTHER" id="PTHR31668:SF18">
    <property type="entry name" value="MALTOSE FERMENTATION REGULATORY PROTEIN MAL13-RELATED"/>
    <property type="match status" value="1"/>
</dbReference>
<dbReference type="InterPro" id="IPR050797">
    <property type="entry name" value="Carb_Metab_Trans_Reg"/>
</dbReference>
<dbReference type="HOGENOM" id="CLU_053719_0_0_1"/>
<dbReference type="EMBL" id="JH767610">
    <property type="protein sequence ID" value="EON69262.1"/>
    <property type="molecule type" value="Genomic_DNA"/>
</dbReference>
<dbReference type="GeneID" id="19905733"/>
<dbReference type="STRING" id="1168221.R7Z512"/>
<evidence type="ECO:0000256" key="4">
    <source>
        <dbReference type="ARBA" id="ARBA00023015"/>
    </source>
</evidence>
<organism evidence="8 9">
    <name type="scientific">Coniosporium apollinis (strain CBS 100218)</name>
    <name type="common">Rock-inhabiting black yeast</name>
    <dbReference type="NCBI Taxonomy" id="1168221"/>
    <lineage>
        <taxon>Eukaryota</taxon>
        <taxon>Fungi</taxon>
        <taxon>Dikarya</taxon>
        <taxon>Ascomycota</taxon>
        <taxon>Pezizomycotina</taxon>
        <taxon>Dothideomycetes</taxon>
        <taxon>Dothideomycetes incertae sedis</taxon>
        <taxon>Coniosporium</taxon>
    </lineage>
</organism>
<dbReference type="CDD" id="cd12148">
    <property type="entry name" value="fungal_TF_MHR"/>
    <property type="match status" value="1"/>
</dbReference>
<keyword evidence="2" id="KW-0479">Metal-binding</keyword>
<keyword evidence="7" id="KW-0539">Nucleus</keyword>
<reference evidence="9" key="1">
    <citation type="submission" date="2012-06" db="EMBL/GenBank/DDBJ databases">
        <title>The genome sequence of Coniosporium apollinis CBS 100218.</title>
        <authorList>
            <consortium name="The Broad Institute Genome Sequencing Platform"/>
            <person name="Cuomo C."/>
            <person name="Gorbushina A."/>
            <person name="Noack S."/>
            <person name="Walker B."/>
            <person name="Young S.K."/>
            <person name="Zeng Q."/>
            <person name="Gargeya S."/>
            <person name="Fitzgerald M."/>
            <person name="Haas B."/>
            <person name="Abouelleil A."/>
            <person name="Alvarado L."/>
            <person name="Arachchi H.M."/>
            <person name="Berlin A.M."/>
            <person name="Chapman S.B."/>
            <person name="Goldberg J."/>
            <person name="Griggs A."/>
            <person name="Gujja S."/>
            <person name="Hansen M."/>
            <person name="Howarth C."/>
            <person name="Imamovic A."/>
            <person name="Larimer J."/>
            <person name="McCowan C."/>
            <person name="Montmayeur A."/>
            <person name="Murphy C."/>
            <person name="Neiman D."/>
            <person name="Pearson M."/>
            <person name="Priest M."/>
            <person name="Roberts A."/>
            <person name="Saif S."/>
            <person name="Shea T."/>
            <person name="Sisk P."/>
            <person name="Sykes S."/>
            <person name="Wortman J."/>
            <person name="Nusbaum C."/>
            <person name="Birren B."/>
        </authorList>
    </citation>
    <scope>NUCLEOTIDE SEQUENCE [LARGE SCALE GENOMIC DNA]</scope>
    <source>
        <strain evidence="9">CBS 100218</strain>
    </source>
</reference>
<dbReference type="PANTHER" id="PTHR31668">
    <property type="entry name" value="GLUCOSE TRANSPORT TRANSCRIPTION REGULATOR RGT1-RELATED-RELATED"/>
    <property type="match status" value="1"/>
</dbReference>
<evidence type="ECO:0008006" key="10">
    <source>
        <dbReference type="Google" id="ProtNLM"/>
    </source>
</evidence>
<gene>
    <name evidence="8" type="ORF">W97_08422</name>
</gene>
<dbReference type="AlphaFoldDB" id="R7Z512"/>
<evidence type="ECO:0000256" key="1">
    <source>
        <dbReference type="ARBA" id="ARBA00004123"/>
    </source>
</evidence>
<evidence type="ECO:0000256" key="5">
    <source>
        <dbReference type="ARBA" id="ARBA00023125"/>
    </source>
</evidence>
<evidence type="ECO:0000313" key="9">
    <source>
        <dbReference type="Proteomes" id="UP000016924"/>
    </source>
</evidence>
<dbReference type="GO" id="GO:0046872">
    <property type="term" value="F:metal ion binding"/>
    <property type="evidence" value="ECO:0007669"/>
    <property type="project" value="UniProtKB-KW"/>
</dbReference>
<keyword evidence="5" id="KW-0238">DNA-binding</keyword>
<keyword evidence="6" id="KW-0804">Transcription</keyword>
<keyword evidence="4" id="KW-0805">Transcription regulation</keyword>
<dbReference type="GO" id="GO:0003677">
    <property type="term" value="F:DNA binding"/>
    <property type="evidence" value="ECO:0007669"/>
    <property type="project" value="UniProtKB-KW"/>
</dbReference>
<dbReference type="eggNOG" id="ENOG502RYCG">
    <property type="taxonomic scope" value="Eukaryota"/>
</dbReference>
<sequence length="422" mass="47116">MVLEAEQSRILVDYSEKPSLDVLLSSYFLHVFYADTGRYHKSTLLLRESVTFAHILGLHLKAHYENLNASDTQHHLRIVWLLFVTESSFAQLFTAHSKQHDIPPTLKLSPDLPPLDASEDPILLSAFVSLCKLFQTFDHALSISTPSGMVDPRTIFSAAYQQFQQLPNLSPYGNEMQRADVMVTQQWMQIVFWKFTMPYVALTTMSEDPSFSFSFPAVIAHQLLSNIRDISVDTLSAHGVGMENKLHEVANSLADVIMCVPQVAQVNSMELGPRDMLFQLANILTAFNGANPSSLSYLQQKLIDCGLGVPQISRITELPDGITESQQQDSSNSLDNSLYMTDEAEHGDWLMQQIPLVAPPSLEHGPGSSVDKVSAGSPRNFNWLPQGVDDFGEPMVQSFDFAHVVTTPRLFANDFLHNKFTV</sequence>
<proteinExistence type="predicted"/>
<dbReference type="OMA" id="ITERGHA"/>
<comment type="subcellular location">
    <subcellularLocation>
        <location evidence="1">Nucleus</location>
    </subcellularLocation>
</comment>
<dbReference type="OrthoDB" id="4132249at2759"/>
<name>R7Z512_CONA1</name>
<dbReference type="RefSeq" id="XP_007784579.1">
    <property type="nucleotide sequence ID" value="XM_007786389.1"/>
</dbReference>
<protein>
    <recommendedName>
        <fullName evidence="10">Transcription factor domain-containing protein</fullName>
    </recommendedName>
</protein>
<evidence type="ECO:0000256" key="6">
    <source>
        <dbReference type="ARBA" id="ARBA00023163"/>
    </source>
</evidence>
<evidence type="ECO:0000256" key="3">
    <source>
        <dbReference type="ARBA" id="ARBA00022833"/>
    </source>
</evidence>